<evidence type="ECO:0000256" key="2">
    <source>
        <dbReference type="ARBA" id="ARBA00022692"/>
    </source>
</evidence>
<evidence type="ECO:0000313" key="7">
    <source>
        <dbReference type="EMBL" id="CAE7299949.1"/>
    </source>
</evidence>
<reference evidence="7" key="1">
    <citation type="submission" date="2021-02" db="EMBL/GenBank/DDBJ databases">
        <authorList>
            <person name="Dougan E. K."/>
            <person name="Rhodes N."/>
            <person name="Thang M."/>
            <person name="Chan C."/>
        </authorList>
    </citation>
    <scope>NUCLEOTIDE SEQUENCE</scope>
</reference>
<dbReference type="AlphaFoldDB" id="A0A812NCX1"/>
<feature type="transmembrane region" description="Helical" evidence="5">
    <location>
        <begin position="29"/>
        <end position="47"/>
    </location>
</feature>
<dbReference type="GO" id="GO:0055088">
    <property type="term" value="P:lipid homeostasis"/>
    <property type="evidence" value="ECO:0007669"/>
    <property type="project" value="TreeGrafter"/>
</dbReference>
<comment type="subcellular location">
    <subcellularLocation>
        <location evidence="1">Membrane</location>
        <topology evidence="1">Multi-pass membrane protein</topology>
    </subcellularLocation>
</comment>
<dbReference type="OrthoDB" id="10266980at2759"/>
<evidence type="ECO:0000256" key="3">
    <source>
        <dbReference type="ARBA" id="ARBA00022989"/>
    </source>
</evidence>
<dbReference type="EMBL" id="CAJNJA010012579">
    <property type="protein sequence ID" value="CAE7299949.1"/>
    <property type="molecule type" value="Genomic_DNA"/>
</dbReference>
<keyword evidence="3 5" id="KW-1133">Transmembrane helix</keyword>
<feature type="transmembrane region" description="Helical" evidence="5">
    <location>
        <begin position="148"/>
        <end position="168"/>
    </location>
</feature>
<dbReference type="PANTHER" id="PTHR13439:SF0">
    <property type="entry name" value="TOPOISOMERASE I DAMAGE AFFECTED PROTEIN 4"/>
    <property type="match status" value="1"/>
</dbReference>
<gene>
    <name evidence="7" type="primary">Kidins220</name>
    <name evidence="7" type="ORF">SNEC2469_LOCUS7396</name>
</gene>
<protein>
    <submittedName>
        <fullName evidence="7">Kidins220 protein</fullName>
    </submittedName>
</protein>
<proteinExistence type="predicted"/>
<evidence type="ECO:0000256" key="5">
    <source>
        <dbReference type="SAM" id="Phobius"/>
    </source>
</evidence>
<evidence type="ECO:0000259" key="6">
    <source>
        <dbReference type="Pfam" id="PF03798"/>
    </source>
</evidence>
<dbReference type="GO" id="GO:0016020">
    <property type="term" value="C:membrane"/>
    <property type="evidence" value="ECO:0007669"/>
    <property type="project" value="UniProtKB-SubCell"/>
</dbReference>
<feature type="transmembrane region" description="Helical" evidence="5">
    <location>
        <begin position="174"/>
        <end position="199"/>
    </location>
</feature>
<comment type="caution">
    <text evidence="7">The sequence shown here is derived from an EMBL/GenBank/DDBJ whole genome shotgun (WGS) entry which is preliminary data.</text>
</comment>
<evidence type="ECO:0000256" key="4">
    <source>
        <dbReference type="ARBA" id="ARBA00023136"/>
    </source>
</evidence>
<dbReference type="Proteomes" id="UP000601435">
    <property type="component" value="Unassembled WGS sequence"/>
</dbReference>
<dbReference type="InterPro" id="IPR006634">
    <property type="entry name" value="TLC-dom"/>
</dbReference>
<dbReference type="InterPro" id="IPR050846">
    <property type="entry name" value="TLCD"/>
</dbReference>
<keyword evidence="8" id="KW-1185">Reference proteome</keyword>
<evidence type="ECO:0000313" key="8">
    <source>
        <dbReference type="Proteomes" id="UP000601435"/>
    </source>
</evidence>
<evidence type="ECO:0000256" key="1">
    <source>
        <dbReference type="ARBA" id="ARBA00004141"/>
    </source>
</evidence>
<dbReference type="PANTHER" id="PTHR13439">
    <property type="entry name" value="CT120 PROTEIN"/>
    <property type="match status" value="1"/>
</dbReference>
<feature type="domain" description="TLC" evidence="6">
    <location>
        <begin position="64"/>
        <end position="201"/>
    </location>
</feature>
<sequence>MDWSLAPHSLEFDGDGTLLSMYVVTYSKALPYSIFFVIAWGAYDVLLRLAGFGDQIRAVRRGTWALKLMNLTHHGLITPLALLSMWQDPVIRQLYACFGCNEAAALMNRAAAAPLAARALTPVTIGYFTADLLLLSQWQLTQSSKVERYLMLVHHVASMAVWPAAVYFDWVARYVLIMLSYESTSLLLTLLWIISAAGYKQCLLRNKKFGRVTCRGRPAGEMPKKAQHSLALHGLQAVRDRKQEAA</sequence>
<dbReference type="Pfam" id="PF03798">
    <property type="entry name" value="TRAM_LAG1_CLN8"/>
    <property type="match status" value="1"/>
</dbReference>
<accession>A0A812NCX1</accession>
<dbReference type="GO" id="GO:0005783">
    <property type="term" value="C:endoplasmic reticulum"/>
    <property type="evidence" value="ECO:0007669"/>
    <property type="project" value="TreeGrafter"/>
</dbReference>
<organism evidence="7 8">
    <name type="scientific">Symbiodinium necroappetens</name>
    <dbReference type="NCBI Taxonomy" id="1628268"/>
    <lineage>
        <taxon>Eukaryota</taxon>
        <taxon>Sar</taxon>
        <taxon>Alveolata</taxon>
        <taxon>Dinophyceae</taxon>
        <taxon>Suessiales</taxon>
        <taxon>Symbiodiniaceae</taxon>
        <taxon>Symbiodinium</taxon>
    </lineage>
</organism>
<keyword evidence="2 5" id="KW-0812">Transmembrane</keyword>
<keyword evidence="4 5" id="KW-0472">Membrane</keyword>
<name>A0A812NCX1_9DINO</name>